<accession>A0A371YTF6</accession>
<evidence type="ECO:0000313" key="4">
    <source>
        <dbReference type="Proteomes" id="UP000240957"/>
    </source>
</evidence>
<dbReference type="AlphaFoldDB" id="A0A371YTF6"/>
<dbReference type="OrthoDB" id="6704945at2"/>
<reference evidence="5" key="3">
    <citation type="journal article" date="2019" name="Int. J. Syst. Evol. Microbiol.">
        <title>The Global Catalogue of Microorganisms (GCM) 10K type strain sequencing project: providing services to taxonomists for standard genome sequencing and annotation.</title>
        <authorList>
            <consortium name="The Broad Institute Genomics Platform"/>
            <consortium name="The Broad Institute Genome Sequencing Center for Infectious Disease"/>
            <person name="Wu L."/>
            <person name="Ma J."/>
        </authorList>
    </citation>
    <scope>NUCLEOTIDE SEQUENCE [LARGE SCALE GENOMIC DNA]</scope>
    <source>
        <strain evidence="5">KCTC 62575</strain>
    </source>
</reference>
<sequence length="269" mass="30579">MKFKIFLGMVAITFSNLNHAETVVNSKDFKPLNEVRVSMQRMLRSTEGRYFLSLYAGIWNPHAVMTDLVENKNISFKGLQKADQLTLKSVNSETDATENSMYQLTGTLNANTGYFKTLLSEGSDTFGKNIQFEPAVKVNNKPSFVFKFYSGDQTTTYGAPLQRVDVVNKNNNQTIQSLTGFAAYPKSIGYMDINFDGYYDIILSDISQSYSVEDKRYIYWMYNPKTGQFQRSPQLEKIIGFPNLHGEKQQIDFGGGKIYQVENGLLNRI</sequence>
<dbReference type="Proteomes" id="UP001595455">
    <property type="component" value="Unassembled WGS sequence"/>
</dbReference>
<comment type="caution">
    <text evidence="3">The sequence shown here is derived from an EMBL/GenBank/DDBJ whole genome shotgun (WGS) entry which is preliminary data.</text>
</comment>
<reference evidence="3 4" key="2">
    <citation type="submission" date="2018-08" db="EMBL/GenBank/DDBJ databases">
        <title>The draft genome of Acinetobacter sichuanensis strain WCHAc060041.</title>
        <authorList>
            <person name="Qin J."/>
            <person name="Feng Y."/>
            <person name="Zong Z."/>
        </authorList>
    </citation>
    <scope>NUCLEOTIDE SEQUENCE [LARGE SCALE GENOMIC DNA]</scope>
    <source>
        <strain evidence="3 4">WCHAc060041</strain>
    </source>
</reference>
<dbReference type="NCBIfam" id="NF047539">
    <property type="entry name" value="XAC2610_fam"/>
    <property type="match status" value="1"/>
</dbReference>
<dbReference type="EMBL" id="JBHRSF010000007">
    <property type="protein sequence ID" value="MFC2994643.1"/>
    <property type="molecule type" value="Genomic_DNA"/>
</dbReference>
<name>A0A371YTF6_9GAMM</name>
<reference evidence="2" key="1">
    <citation type="journal article" date="2014" name="Int. J. Syst. Evol. Microbiol.">
        <title>Complete genome of a new Firmicutes species belonging to the dominant human colonic microbiota ('Ruminococcus bicirculans') reveals two chromosomes and a selective capacity to utilize plant glucans.</title>
        <authorList>
            <consortium name="NISC Comparative Sequencing Program"/>
            <person name="Wegmann U."/>
            <person name="Louis P."/>
            <person name="Goesmann A."/>
            <person name="Henrissat B."/>
            <person name="Duncan S.H."/>
            <person name="Flint H.J."/>
        </authorList>
    </citation>
    <scope>NUCLEOTIDE SEQUENCE</scope>
    <source>
        <strain evidence="2">KCTC 62575</strain>
    </source>
</reference>
<dbReference type="Proteomes" id="UP000240957">
    <property type="component" value="Unassembled WGS sequence"/>
</dbReference>
<evidence type="ECO:0000313" key="5">
    <source>
        <dbReference type="Proteomes" id="UP001595455"/>
    </source>
</evidence>
<protein>
    <submittedName>
        <fullName evidence="2">XAC2610-related protein</fullName>
    </submittedName>
</protein>
<feature type="chain" id="PRO_5016604930" evidence="1">
    <location>
        <begin position="21"/>
        <end position="269"/>
    </location>
</feature>
<keyword evidence="1" id="KW-0732">Signal</keyword>
<gene>
    <name evidence="2" type="ORF">ACFODO_05010</name>
    <name evidence="3" type="ORF">C9E89_004070</name>
</gene>
<keyword evidence="5" id="KW-1185">Reference proteome</keyword>
<dbReference type="InterPro" id="IPR058087">
    <property type="entry name" value="XAC2610_dom"/>
</dbReference>
<dbReference type="SUPFAM" id="SSF69318">
    <property type="entry name" value="Integrin alpha N-terminal domain"/>
    <property type="match status" value="1"/>
</dbReference>
<dbReference type="InterPro" id="IPR028994">
    <property type="entry name" value="Integrin_alpha_N"/>
</dbReference>
<proteinExistence type="predicted"/>
<dbReference type="RefSeq" id="WP_107008312.1">
    <property type="nucleotide sequence ID" value="NZ_JBHRSF010000007.1"/>
</dbReference>
<evidence type="ECO:0000256" key="1">
    <source>
        <dbReference type="SAM" id="SignalP"/>
    </source>
</evidence>
<feature type="signal peptide" evidence="1">
    <location>
        <begin position="1"/>
        <end position="20"/>
    </location>
</feature>
<evidence type="ECO:0000313" key="2">
    <source>
        <dbReference type="EMBL" id="MFC2994643.1"/>
    </source>
</evidence>
<reference evidence="2" key="4">
    <citation type="submission" date="2024-09" db="EMBL/GenBank/DDBJ databases">
        <authorList>
            <person name="Sun Q."/>
            <person name="Mori K."/>
        </authorList>
    </citation>
    <scope>NUCLEOTIDE SEQUENCE</scope>
    <source>
        <strain evidence="2">KCTC 62575</strain>
    </source>
</reference>
<dbReference type="EMBL" id="PYIX02000004">
    <property type="protein sequence ID" value="RFC84753.1"/>
    <property type="molecule type" value="Genomic_DNA"/>
</dbReference>
<organism evidence="3 4">
    <name type="scientific">Acinetobacter sichuanensis</name>
    <dbReference type="NCBI Taxonomy" id="2136183"/>
    <lineage>
        <taxon>Bacteria</taxon>
        <taxon>Pseudomonadati</taxon>
        <taxon>Pseudomonadota</taxon>
        <taxon>Gammaproteobacteria</taxon>
        <taxon>Moraxellales</taxon>
        <taxon>Moraxellaceae</taxon>
        <taxon>Acinetobacter</taxon>
    </lineage>
</organism>
<evidence type="ECO:0000313" key="3">
    <source>
        <dbReference type="EMBL" id="RFC84753.1"/>
    </source>
</evidence>